<name>R1IP18_9GAMM</name>
<sequence length="42" mass="4724">MIAYAHLTKNASITGKYWVNTHAFAKVYTKQKNKPSSKLLGL</sequence>
<dbReference type="EMBL" id="ANFM02000022">
    <property type="protein sequence ID" value="EOD79217.1"/>
    <property type="molecule type" value="Genomic_DNA"/>
</dbReference>
<reference evidence="1 2" key="1">
    <citation type="journal article" date="2014" name="PLoS ONE">
        <title>Grimontia indica AK16(T), sp. nov., Isolated from a Seawater Sample Reports the Presence of Pathogenic Genes Similar to Vibrio Genus.</title>
        <authorList>
            <person name="Singh A."/>
            <person name="Vaidya B."/>
            <person name="Khatri I."/>
            <person name="Srinivas T.N."/>
            <person name="Subramanian S."/>
            <person name="Korpole S."/>
            <person name="Pinnaka A.K."/>
        </authorList>
    </citation>
    <scope>NUCLEOTIDE SEQUENCE [LARGE SCALE GENOMIC DNA]</scope>
    <source>
        <strain evidence="1 2">AK16</strain>
    </source>
</reference>
<comment type="caution">
    <text evidence="1">The sequence shown here is derived from an EMBL/GenBank/DDBJ whole genome shotgun (WGS) entry which is preliminary data.</text>
</comment>
<dbReference type="AlphaFoldDB" id="R1IP18"/>
<accession>R1IP18</accession>
<evidence type="ECO:0000313" key="1">
    <source>
        <dbReference type="EMBL" id="EOD79217.1"/>
    </source>
</evidence>
<protein>
    <submittedName>
        <fullName evidence="1">Uncharacterized protein</fullName>
    </submittedName>
</protein>
<organism evidence="1 2">
    <name type="scientific">Grimontia indica</name>
    <dbReference type="NCBI Taxonomy" id="1056512"/>
    <lineage>
        <taxon>Bacteria</taxon>
        <taxon>Pseudomonadati</taxon>
        <taxon>Pseudomonadota</taxon>
        <taxon>Gammaproteobacteria</taxon>
        <taxon>Vibrionales</taxon>
        <taxon>Vibrionaceae</taxon>
        <taxon>Grimontia</taxon>
    </lineage>
</organism>
<dbReference type="Proteomes" id="UP000011223">
    <property type="component" value="Unassembled WGS sequence"/>
</dbReference>
<gene>
    <name evidence="1" type="ORF">D515_01881</name>
</gene>
<keyword evidence="2" id="KW-1185">Reference proteome</keyword>
<evidence type="ECO:0000313" key="2">
    <source>
        <dbReference type="Proteomes" id="UP000011223"/>
    </source>
</evidence>
<proteinExistence type="predicted"/>